<evidence type="ECO:0000259" key="4">
    <source>
        <dbReference type="Pfam" id="PF08241"/>
    </source>
</evidence>
<dbReference type="Proteomes" id="UP000054845">
    <property type="component" value="Unassembled WGS sequence"/>
</dbReference>
<dbReference type="InterPro" id="IPR013216">
    <property type="entry name" value="Methyltransf_11"/>
</dbReference>
<dbReference type="PANTHER" id="PTHR44942:SF4">
    <property type="entry name" value="METHYLTRANSFERASE TYPE 11 DOMAIN-CONTAINING PROTEIN"/>
    <property type="match status" value="1"/>
</dbReference>
<dbReference type="OrthoDB" id="10027013at2759"/>
<dbReference type="EMBL" id="CCYA01000065">
    <property type="protein sequence ID" value="CEH11713.1"/>
    <property type="molecule type" value="Genomic_DNA"/>
</dbReference>
<reference evidence="6" key="1">
    <citation type="submission" date="2014-09" db="EMBL/GenBank/DDBJ databases">
        <authorList>
            <person name="Sharma Rahul"/>
            <person name="Thines Marco"/>
        </authorList>
    </citation>
    <scope>NUCLEOTIDE SEQUENCE [LARGE SCALE GENOMIC DNA]</scope>
</reference>
<keyword evidence="6" id="KW-1185">Reference proteome</keyword>
<evidence type="ECO:0000256" key="3">
    <source>
        <dbReference type="ARBA" id="ARBA00022679"/>
    </source>
</evidence>
<dbReference type="AlphaFoldDB" id="A0A0P1B9N4"/>
<name>A0A0P1B9N4_9BASI</name>
<dbReference type="Pfam" id="PF08241">
    <property type="entry name" value="Methyltransf_11"/>
    <property type="match status" value="1"/>
</dbReference>
<dbReference type="Gene3D" id="3.40.50.150">
    <property type="entry name" value="Vaccinia Virus protein VP39"/>
    <property type="match status" value="1"/>
</dbReference>
<dbReference type="CDD" id="cd02440">
    <property type="entry name" value="AdoMet_MTases"/>
    <property type="match status" value="1"/>
</dbReference>
<dbReference type="GO" id="GO:0032259">
    <property type="term" value="P:methylation"/>
    <property type="evidence" value="ECO:0007669"/>
    <property type="project" value="UniProtKB-KW"/>
</dbReference>
<evidence type="ECO:0000256" key="1">
    <source>
        <dbReference type="ARBA" id="ARBA00008361"/>
    </source>
</evidence>
<dbReference type="STRING" id="401625.A0A0P1B9N4"/>
<organism evidence="5 6">
    <name type="scientific">Ceraceosorus bombacis</name>
    <dbReference type="NCBI Taxonomy" id="401625"/>
    <lineage>
        <taxon>Eukaryota</taxon>
        <taxon>Fungi</taxon>
        <taxon>Dikarya</taxon>
        <taxon>Basidiomycota</taxon>
        <taxon>Ustilaginomycotina</taxon>
        <taxon>Exobasidiomycetes</taxon>
        <taxon>Ceraceosorales</taxon>
        <taxon>Ceraceosoraceae</taxon>
        <taxon>Ceraceosorus</taxon>
    </lineage>
</organism>
<dbReference type="InterPro" id="IPR029063">
    <property type="entry name" value="SAM-dependent_MTases_sf"/>
</dbReference>
<dbReference type="PANTHER" id="PTHR44942">
    <property type="entry name" value="METHYLTRANSF_11 DOMAIN-CONTAINING PROTEIN"/>
    <property type="match status" value="1"/>
</dbReference>
<dbReference type="SUPFAM" id="SSF53335">
    <property type="entry name" value="S-adenosyl-L-methionine-dependent methyltransferases"/>
    <property type="match status" value="1"/>
</dbReference>
<protein>
    <submittedName>
        <fullName evidence="5">Methyltransferase</fullName>
    </submittedName>
</protein>
<dbReference type="GO" id="GO:0008757">
    <property type="term" value="F:S-adenosylmethionine-dependent methyltransferase activity"/>
    <property type="evidence" value="ECO:0007669"/>
    <property type="project" value="InterPro"/>
</dbReference>
<feature type="domain" description="Methyltransferase type 11" evidence="4">
    <location>
        <begin position="46"/>
        <end position="159"/>
    </location>
</feature>
<proteinExistence type="inferred from homology"/>
<dbReference type="InterPro" id="IPR051052">
    <property type="entry name" value="Diverse_substrate_MTase"/>
</dbReference>
<accession>A0A0P1B9N4</accession>
<evidence type="ECO:0000256" key="2">
    <source>
        <dbReference type="ARBA" id="ARBA00022603"/>
    </source>
</evidence>
<evidence type="ECO:0000313" key="6">
    <source>
        <dbReference type="Proteomes" id="UP000054845"/>
    </source>
</evidence>
<keyword evidence="2 5" id="KW-0489">Methyltransferase</keyword>
<comment type="similarity">
    <text evidence="1">Belongs to the methyltransferase superfamily.</text>
</comment>
<keyword evidence="3 5" id="KW-0808">Transferase</keyword>
<evidence type="ECO:0000313" key="5">
    <source>
        <dbReference type="EMBL" id="CEH11713.1"/>
    </source>
</evidence>
<sequence length="369" mass="40979">MAAFSASGFDAQAYFKARPQYPEPIFDLIYAFHSRSPSSARFERALDLGTGPGLLAYPLTLRFKHVIASDPSSSMLAQAKSIDPRTDLEAMKGQAVPPDHTLQFLTASVEDLKGVEDQSMDLVVGAAVAHWFDWFAEPNGERVWSELERVLRPGASVVFVGYMVAAAAGLEVFNKYCVESLSQHPDRLGKYYELDNPQAPVQIVRSCYDMIPPPRAPAWDESQTFSLKQDIDPSIFTSTEPPSAAPSWVTSTLSPYFSALHLLKSDSEIQKSGLPTLLRKKGKLRQIVDMFKSSSGYVKLRAERPDEAEALVEAWMEEARLEQAKADAAKKLGKDVGSVSSGEAQQFLLPWDHDIELIYPTHISFYRRA</sequence>